<protein>
    <submittedName>
        <fullName evidence="1">Uncharacterized protein</fullName>
    </submittedName>
</protein>
<sequence>MDELESLMAGQGVATWAQLLEVLSRRTLQLMLRTGVLVKVWPGVYGLGERDLQMRLRGLDLRAGEPVVMCLSTAAAAFGFDTEDDTTVHVLNPMGHHLRNSAGLAVHRRDGAPLTTLNGRPTTTAAWTAIELSRALLRPRALACLDAALRSGTVDVPELVHAADAQHGRRGIVHVRELIPLARRKSESQMESEARLAMHDGGLPEPELQYEVVDRLGRVWRLDFAWPDVRIAVEYEGFDWHSTPEQLRHDREKRAALLDIDWVVLSITADDVRRQPSAMNDRIGQLLVRRAAA</sequence>
<evidence type="ECO:0000313" key="1">
    <source>
        <dbReference type="EMBL" id="BBZ32899.1"/>
    </source>
</evidence>
<keyword evidence="2" id="KW-1185">Reference proteome</keyword>
<dbReference type="OrthoDB" id="5143202at2"/>
<dbReference type="InterPro" id="IPR011335">
    <property type="entry name" value="Restrct_endonuc-II-like"/>
</dbReference>
<reference evidence="1" key="2">
    <citation type="submission" date="2020-02" db="EMBL/GenBank/DDBJ databases">
        <authorList>
            <person name="Matsumoto Y."/>
            <person name="Motooka D."/>
            <person name="Nakamura S."/>
        </authorList>
    </citation>
    <scope>NUCLEOTIDE SEQUENCE</scope>
    <source>
        <strain evidence="1">JCM 13671</strain>
    </source>
</reference>
<gene>
    <name evidence="1" type="ORF">MCNF_15040</name>
</gene>
<organism evidence="1 2">
    <name type="scientific">Mycolicibacterium confluentis</name>
    <dbReference type="NCBI Taxonomy" id="28047"/>
    <lineage>
        <taxon>Bacteria</taxon>
        <taxon>Bacillati</taxon>
        <taxon>Actinomycetota</taxon>
        <taxon>Actinomycetes</taxon>
        <taxon>Mycobacteriales</taxon>
        <taxon>Mycobacteriaceae</taxon>
        <taxon>Mycolicibacterium</taxon>
    </lineage>
</organism>
<dbReference type="Gene3D" id="3.40.960.10">
    <property type="entry name" value="VSR Endonuclease"/>
    <property type="match status" value="1"/>
</dbReference>
<accession>A0A7I7XUF8</accession>
<evidence type="ECO:0000313" key="2">
    <source>
        <dbReference type="Proteomes" id="UP000466931"/>
    </source>
</evidence>
<dbReference type="SUPFAM" id="SSF52980">
    <property type="entry name" value="Restriction endonuclease-like"/>
    <property type="match status" value="1"/>
</dbReference>
<dbReference type="Proteomes" id="UP000466931">
    <property type="component" value="Chromosome"/>
</dbReference>
<reference evidence="1" key="1">
    <citation type="journal article" date="2019" name="Emerg. Microbes Infect.">
        <title>Comprehensive subspecies identification of 175 nontuberculous mycobacteria species based on 7547 genomic profiles.</title>
        <authorList>
            <person name="Matsumoto Y."/>
            <person name="Kinjo T."/>
            <person name="Motooka D."/>
            <person name="Nabeya D."/>
            <person name="Jung N."/>
            <person name="Uechi K."/>
            <person name="Horii T."/>
            <person name="Iida T."/>
            <person name="Fujita J."/>
            <person name="Nakamura S."/>
        </authorList>
    </citation>
    <scope>NUCLEOTIDE SEQUENCE [LARGE SCALE GENOMIC DNA]</scope>
    <source>
        <strain evidence="1">JCM 13671</strain>
    </source>
</reference>
<proteinExistence type="predicted"/>
<dbReference type="EMBL" id="AP022612">
    <property type="protein sequence ID" value="BBZ32899.1"/>
    <property type="molecule type" value="Genomic_DNA"/>
</dbReference>
<dbReference type="AlphaFoldDB" id="A0A7I7XUF8"/>
<name>A0A7I7XUF8_9MYCO</name>